<keyword evidence="3" id="KW-1185">Reference proteome</keyword>
<accession>A0AAJ6P7W9</accession>
<evidence type="ECO:0000256" key="1">
    <source>
        <dbReference type="SAM" id="MobiDB-lite"/>
    </source>
</evidence>
<feature type="compositionally biased region" description="Polar residues" evidence="1">
    <location>
        <begin position="106"/>
        <end position="116"/>
    </location>
</feature>
<protein>
    <submittedName>
        <fullName evidence="2">Uncharacterized protein</fullName>
    </submittedName>
</protein>
<dbReference type="EMBL" id="CP124543">
    <property type="protein sequence ID" value="WGV24179.1"/>
    <property type="molecule type" value="Genomic_DNA"/>
</dbReference>
<name>A0AAJ6P7W9_9CYAN</name>
<feature type="compositionally biased region" description="Polar residues" evidence="1">
    <location>
        <begin position="127"/>
        <end position="137"/>
    </location>
</feature>
<feature type="compositionally biased region" description="Basic and acidic residues" evidence="1">
    <location>
        <begin position="96"/>
        <end position="105"/>
    </location>
</feature>
<reference evidence="2 3" key="1">
    <citation type="journal article" date="2023" name="Limnol Oceanogr Lett">
        <title>Environmental adaptations by the intertidal Antarctic cyanobacterium Halotia branconii CENA392 as revealed using long-read genome sequencing.</title>
        <authorList>
            <person name="Dextro R.B."/>
            <person name="Delbaje E."/>
            <person name="Freitas P.N.N."/>
            <person name="Geraldes V."/>
            <person name="Pinto E."/>
            <person name="Long P.F."/>
            <person name="Fiore M.F."/>
        </authorList>
    </citation>
    <scope>NUCLEOTIDE SEQUENCE [LARGE SCALE GENOMIC DNA]</scope>
    <source>
        <strain evidence="2 3">CENA392</strain>
    </source>
</reference>
<feature type="region of interest" description="Disordered" evidence="1">
    <location>
        <begin position="76"/>
        <end position="155"/>
    </location>
</feature>
<dbReference type="KEGG" id="hbq:QI031_20560"/>
<dbReference type="AlphaFoldDB" id="A0AAJ6P7W9"/>
<dbReference type="Proteomes" id="UP001223520">
    <property type="component" value="Chromosome"/>
</dbReference>
<evidence type="ECO:0000313" key="2">
    <source>
        <dbReference type="EMBL" id="WGV24179.1"/>
    </source>
</evidence>
<organism evidence="2 3">
    <name type="scientific">Halotia branconii CENA392</name>
    <dbReference type="NCBI Taxonomy" id="1539056"/>
    <lineage>
        <taxon>Bacteria</taxon>
        <taxon>Bacillati</taxon>
        <taxon>Cyanobacteriota</taxon>
        <taxon>Cyanophyceae</taxon>
        <taxon>Nostocales</taxon>
        <taxon>Nodulariaceae</taxon>
        <taxon>Halotia</taxon>
    </lineage>
</organism>
<gene>
    <name evidence="2" type="ORF">QI031_20560</name>
</gene>
<evidence type="ECO:0000313" key="3">
    <source>
        <dbReference type="Proteomes" id="UP001223520"/>
    </source>
</evidence>
<sequence length="155" mass="17649">MVKQNFQPEYTPVSPSDAFENLSTIIQFSEISTLNKLSFDPDALPIWELVAQISAEVPDEEWQKLPTDLARRFDYYQRSPSNHHHSTSELGNSTTEHQHPSKKLETSPSKLQVSPSEHQRCTFELETLTSKPETSPSKLEHRTSDVKVPSKKLGM</sequence>
<proteinExistence type="predicted"/>
<dbReference type="RefSeq" id="WP_281481510.1">
    <property type="nucleotide sequence ID" value="NZ_CP124543.1"/>
</dbReference>